<dbReference type="InterPro" id="IPR000971">
    <property type="entry name" value="Globin"/>
</dbReference>
<dbReference type="Proteomes" id="UP000039324">
    <property type="component" value="Unassembled WGS sequence"/>
</dbReference>
<evidence type="ECO:0000313" key="4">
    <source>
        <dbReference type="EMBL" id="SPQ94187.1"/>
    </source>
</evidence>
<evidence type="ECO:0000259" key="2">
    <source>
        <dbReference type="PROSITE" id="PS01033"/>
    </source>
</evidence>
<dbReference type="PROSITE" id="PS01033">
    <property type="entry name" value="GLOBIN"/>
    <property type="match status" value="1"/>
</dbReference>
<name>A0A0G4II55_PLABS</name>
<proteinExistence type="inferred from homology"/>
<evidence type="ECO:0000313" key="5">
    <source>
        <dbReference type="Proteomes" id="UP000039324"/>
    </source>
</evidence>
<keyword evidence="1" id="KW-0479">Metal-binding</keyword>
<dbReference type="STRING" id="37360.A0A0G4II55"/>
<dbReference type="Pfam" id="PF00042">
    <property type="entry name" value="Globin"/>
    <property type="match status" value="1"/>
</dbReference>
<evidence type="ECO:0000313" key="6">
    <source>
        <dbReference type="Proteomes" id="UP000290189"/>
    </source>
</evidence>
<dbReference type="PANTHER" id="PTHR43396">
    <property type="entry name" value="FLAVOHEMOPROTEIN"/>
    <property type="match status" value="1"/>
</dbReference>
<dbReference type="GO" id="GO:0005344">
    <property type="term" value="F:oxygen carrier activity"/>
    <property type="evidence" value="ECO:0007669"/>
    <property type="project" value="UniProtKB-KW"/>
</dbReference>
<reference evidence="4 6" key="2">
    <citation type="submission" date="2018-03" db="EMBL/GenBank/DDBJ databases">
        <authorList>
            <person name="Fogelqvist J."/>
        </authorList>
    </citation>
    <scope>NUCLEOTIDE SEQUENCE [LARGE SCALE GENOMIC DNA]</scope>
</reference>
<dbReference type="OMA" id="RYFEERC"/>
<dbReference type="OrthoDB" id="436496at2759"/>
<dbReference type="GO" id="GO:0008941">
    <property type="term" value="F:nitric oxide dioxygenase NAD(P)H activity"/>
    <property type="evidence" value="ECO:0007669"/>
    <property type="project" value="TreeGrafter"/>
</dbReference>
<organism evidence="3 5">
    <name type="scientific">Plasmodiophora brassicae</name>
    <name type="common">Clubroot disease agent</name>
    <dbReference type="NCBI Taxonomy" id="37360"/>
    <lineage>
        <taxon>Eukaryota</taxon>
        <taxon>Sar</taxon>
        <taxon>Rhizaria</taxon>
        <taxon>Endomyxa</taxon>
        <taxon>Phytomyxea</taxon>
        <taxon>Plasmodiophorida</taxon>
        <taxon>Plasmodiophoridae</taxon>
        <taxon>Plasmodiophora</taxon>
    </lineage>
</organism>
<dbReference type="Gene3D" id="1.10.490.10">
    <property type="entry name" value="Globins"/>
    <property type="match status" value="1"/>
</dbReference>
<dbReference type="AlphaFoldDB" id="A0A0G4II55"/>
<keyword evidence="1" id="KW-0813">Transport</keyword>
<keyword evidence="4" id="KW-0496">Mitochondrion</keyword>
<gene>
    <name evidence="3" type="ORF">PBRA_003668</name>
    <name evidence="4" type="ORF">PLBR_LOCUS1402</name>
</gene>
<dbReference type="Proteomes" id="UP000290189">
    <property type="component" value="Unassembled WGS sequence"/>
</dbReference>
<dbReference type="GO" id="GO:0019825">
    <property type="term" value="F:oxygen binding"/>
    <property type="evidence" value="ECO:0007669"/>
    <property type="project" value="InterPro"/>
</dbReference>
<accession>A0A0G4II55</accession>
<dbReference type="GO" id="GO:0071949">
    <property type="term" value="F:FAD binding"/>
    <property type="evidence" value="ECO:0007669"/>
    <property type="project" value="TreeGrafter"/>
</dbReference>
<dbReference type="GO" id="GO:0046210">
    <property type="term" value="P:nitric oxide catabolic process"/>
    <property type="evidence" value="ECO:0007669"/>
    <property type="project" value="TreeGrafter"/>
</dbReference>
<keyword evidence="1" id="KW-0408">Iron</keyword>
<comment type="similarity">
    <text evidence="1">Belongs to the globin family.</text>
</comment>
<dbReference type="PANTHER" id="PTHR43396:SF6">
    <property type="entry name" value="ABL201WP"/>
    <property type="match status" value="1"/>
</dbReference>
<feature type="domain" description="Globin" evidence="2">
    <location>
        <begin position="20"/>
        <end position="173"/>
    </location>
</feature>
<evidence type="ECO:0000313" key="3">
    <source>
        <dbReference type="EMBL" id="CEO94854.1"/>
    </source>
</evidence>
<dbReference type="GO" id="GO:0020037">
    <property type="term" value="F:heme binding"/>
    <property type="evidence" value="ECO:0007669"/>
    <property type="project" value="InterPro"/>
</dbReference>
<keyword evidence="1" id="KW-0349">Heme</keyword>
<dbReference type="EMBL" id="CDSF01000002">
    <property type="protein sequence ID" value="CEO94854.1"/>
    <property type="molecule type" value="Genomic_DNA"/>
</dbReference>
<keyword evidence="5" id="KW-1185">Reference proteome</keyword>
<keyword evidence="1" id="KW-0561">Oxygen transport</keyword>
<dbReference type="InterPro" id="IPR009050">
    <property type="entry name" value="Globin-like_sf"/>
</dbReference>
<dbReference type="GO" id="GO:0071500">
    <property type="term" value="P:cellular response to nitrosative stress"/>
    <property type="evidence" value="ECO:0007669"/>
    <property type="project" value="TreeGrafter"/>
</dbReference>
<dbReference type="SUPFAM" id="SSF46458">
    <property type="entry name" value="Globin-like"/>
    <property type="match status" value="1"/>
</dbReference>
<protein>
    <recommendedName>
        <fullName evidence="2">Globin domain-containing protein</fullName>
    </recommendedName>
</protein>
<sequence>MTTEPAWQKYIPSFCTASPNLTQERIAIVQKTWQTLKSGKGKGVRGGLGLNPNEQDAIDLISDLFFSNLFKIAPDLRLLYKGSMTKQGRALSSMLNALVDLLSKDTMALGATLTRLAERHNKYGIKPEHYDPFGQAFVIMLRAGLGEDFTPETCAAWVHVYSTICSVMIPITLKMADCG</sequence>
<evidence type="ECO:0000256" key="1">
    <source>
        <dbReference type="RuleBase" id="RU000356"/>
    </source>
</evidence>
<dbReference type="EMBL" id="OVEO01000002">
    <property type="protein sequence ID" value="SPQ94187.1"/>
    <property type="molecule type" value="Genomic_DNA"/>
</dbReference>
<reference evidence="3 5" key="1">
    <citation type="submission" date="2015-02" db="EMBL/GenBank/DDBJ databases">
        <authorList>
            <person name="Chooi Y.-H."/>
        </authorList>
    </citation>
    <scope>NUCLEOTIDE SEQUENCE [LARGE SCALE GENOMIC DNA]</scope>
    <source>
        <strain evidence="3">E3</strain>
    </source>
</reference>
<dbReference type="InterPro" id="IPR012292">
    <property type="entry name" value="Globin/Proto"/>
</dbReference>
<geneLocation type="mitochondrion" evidence="4"/>